<organism evidence="1 2">
    <name type="scientific">Pseudocercospora musae</name>
    <dbReference type="NCBI Taxonomy" id="113226"/>
    <lineage>
        <taxon>Eukaryota</taxon>
        <taxon>Fungi</taxon>
        <taxon>Dikarya</taxon>
        <taxon>Ascomycota</taxon>
        <taxon>Pezizomycotina</taxon>
        <taxon>Dothideomycetes</taxon>
        <taxon>Dothideomycetidae</taxon>
        <taxon>Mycosphaerellales</taxon>
        <taxon>Mycosphaerellaceae</taxon>
        <taxon>Pseudocercospora</taxon>
    </lineage>
</organism>
<reference evidence="1 2" key="1">
    <citation type="submission" date="2015-07" db="EMBL/GenBank/DDBJ databases">
        <title>Comparative genomics of the Sigatoka disease complex on banana suggests a link between parallel evolutionary changes in Pseudocercospora fijiensis and Pseudocercospora eumusae and increased virulence on the banana host.</title>
        <authorList>
            <person name="Chang T.-C."/>
            <person name="Salvucci A."/>
            <person name="Crous P.W."/>
            <person name="Stergiopoulos I."/>
        </authorList>
    </citation>
    <scope>NUCLEOTIDE SEQUENCE [LARGE SCALE GENOMIC DNA]</scope>
    <source>
        <strain evidence="1 2">CBS 116634</strain>
    </source>
</reference>
<keyword evidence="2" id="KW-1185">Reference proteome</keyword>
<sequence>MGLGLFESSFECIVKLFDGLRLLFLSLLVDDGANLFQGEDDTRVVLGHVSLHYIDSCKDSRDLVASGGMLAFQSLARLFKLVSSSRPEQIISHDLGAFKQFLLLGGILFHRFGLFLGCSLRVIVFGHHAIEETIKLLPKLRNDASLVF</sequence>
<evidence type="ECO:0000313" key="2">
    <source>
        <dbReference type="Proteomes" id="UP000073492"/>
    </source>
</evidence>
<evidence type="ECO:0000313" key="1">
    <source>
        <dbReference type="EMBL" id="KXT14193.1"/>
    </source>
</evidence>
<comment type="caution">
    <text evidence="1">The sequence shown here is derived from an EMBL/GenBank/DDBJ whole genome shotgun (WGS) entry which is preliminary data.</text>
</comment>
<dbReference type="Proteomes" id="UP000073492">
    <property type="component" value="Unassembled WGS sequence"/>
</dbReference>
<dbReference type="EMBL" id="LFZO01000091">
    <property type="protein sequence ID" value="KXT14193.1"/>
    <property type="molecule type" value="Genomic_DNA"/>
</dbReference>
<name>A0A139IHF9_9PEZI</name>
<proteinExistence type="predicted"/>
<protein>
    <submittedName>
        <fullName evidence="1">Uncharacterized protein</fullName>
    </submittedName>
</protein>
<dbReference type="AlphaFoldDB" id="A0A139IHF9"/>
<accession>A0A139IHF9</accession>
<gene>
    <name evidence="1" type="ORF">AC579_2452</name>
</gene>